<dbReference type="PANTHER" id="PTHR43808:SF27">
    <property type="entry name" value="PROTEIN ROCB"/>
    <property type="match status" value="1"/>
</dbReference>
<name>A0A017HEW6_9RHOB</name>
<evidence type="ECO:0000256" key="1">
    <source>
        <dbReference type="ARBA" id="ARBA00022801"/>
    </source>
</evidence>
<keyword evidence="1" id="KW-0378">Hydrolase</keyword>
<proteinExistence type="predicted"/>
<reference evidence="3 4" key="1">
    <citation type="submission" date="2013-02" db="EMBL/GenBank/DDBJ databases">
        <authorList>
            <person name="Fiebig A."/>
            <person name="Goeker M."/>
            <person name="Klenk H.-P.P."/>
        </authorList>
    </citation>
    <scope>NUCLEOTIDE SEQUENCE [LARGE SCALE GENOMIC DNA]</scope>
    <source>
        <strain evidence="3 4">DSM 19309</strain>
    </source>
</reference>
<dbReference type="InterPro" id="IPR002933">
    <property type="entry name" value="Peptidase_M20"/>
</dbReference>
<dbReference type="PIRSF" id="PIRSF010386">
    <property type="entry name" value="RocB"/>
    <property type="match status" value="1"/>
</dbReference>
<evidence type="ECO:0000313" key="3">
    <source>
        <dbReference type="EMBL" id="EYD72906.1"/>
    </source>
</evidence>
<protein>
    <submittedName>
        <fullName evidence="3">Arginine utilization protein RocB</fullName>
    </submittedName>
</protein>
<dbReference type="Gene3D" id="3.40.630.10">
    <property type="entry name" value="Zn peptidases"/>
    <property type="match status" value="1"/>
</dbReference>
<evidence type="ECO:0000256" key="2">
    <source>
        <dbReference type="ARBA" id="ARBA00022833"/>
    </source>
</evidence>
<dbReference type="STRING" id="442562.Rumeso_04782"/>
<dbReference type="Pfam" id="PF01546">
    <property type="entry name" value="Peptidase_M20"/>
    <property type="match status" value="1"/>
</dbReference>
<dbReference type="SUPFAM" id="SSF53187">
    <property type="entry name" value="Zn-dependent exopeptidases"/>
    <property type="match status" value="1"/>
</dbReference>
<dbReference type="PATRIC" id="fig|442562.3.peg.4706"/>
<dbReference type="OrthoDB" id="9815360at2"/>
<comment type="caution">
    <text evidence="3">The sequence shown here is derived from an EMBL/GenBank/DDBJ whole genome shotgun (WGS) entry which is preliminary data.</text>
</comment>
<sequence length="550" mass="58130">MNDHPDPFPFEELCRDLALRLTGRPSVTGTPDEAGFGPWLAEILTAESRLGPTAEVWTFPVEEGDPRLCVACMVRGSGRATVLLTGHYDTVTTSDYGDLEEVALRPEELAPRLRARLESARPGSAEWLAREDLASGRFLPGRGLLDMKAGLAAGLSAMAAFAADPRARGNLLFIAVPDEENASAGARRAAVELGPLARERGLEIRLAVNLDAIADDGDGTAGRVVALGTVGKVLPTAFVVGAPVHSGFPLRGLNAAVLAAALAQRLEWAPELTDETAAEPGTPVSLLSLKDGKAGYDVTTPGTAFAYWNVLNHRRDPARVLDIVEALAREAVRACVEDLHARALRSGQPSGPIATAPEVPILRYSQLLARVRATDAAIDQAVAAEGARLAATGMPFPDICQVLTAMLWTRSGLSGPAIVLGLGSTPYLATELADPRTRADIDALLAEAPARHGTSLHAVDYFAGISDMSFFGQGDAGAFARLAPETPAWDTCVRLGPSSLAGVPTVNLGPWGRDYHTPLERIEADYGFRVLPRLLFDLATRVLRSGGVTT</sequence>
<keyword evidence="4" id="KW-1185">Reference proteome</keyword>
<dbReference type="HOGENOM" id="CLU_037632_0_0_5"/>
<dbReference type="PANTHER" id="PTHR43808">
    <property type="entry name" value="ACETYLORNITHINE DEACETYLASE"/>
    <property type="match status" value="1"/>
</dbReference>
<accession>A0A017HEW6</accession>
<dbReference type="Proteomes" id="UP000019666">
    <property type="component" value="Unassembled WGS sequence"/>
</dbReference>
<dbReference type="InterPro" id="IPR050072">
    <property type="entry name" value="Peptidase_M20A"/>
</dbReference>
<dbReference type="InterPro" id="IPR001261">
    <property type="entry name" value="ArgE/DapE_CS"/>
</dbReference>
<evidence type="ECO:0000313" key="4">
    <source>
        <dbReference type="Proteomes" id="UP000019666"/>
    </source>
</evidence>
<dbReference type="GO" id="GO:0016787">
    <property type="term" value="F:hydrolase activity"/>
    <property type="evidence" value="ECO:0007669"/>
    <property type="project" value="UniProtKB-KW"/>
</dbReference>
<dbReference type="AlphaFoldDB" id="A0A017HEW6"/>
<dbReference type="RefSeq" id="WP_037278945.1">
    <property type="nucleotide sequence ID" value="NZ_KK088558.1"/>
</dbReference>
<dbReference type="PROSITE" id="PS00758">
    <property type="entry name" value="ARGE_DAPE_CPG2_1"/>
    <property type="match status" value="1"/>
</dbReference>
<dbReference type="EMBL" id="AOSK01000132">
    <property type="protein sequence ID" value="EYD72906.1"/>
    <property type="molecule type" value="Genomic_DNA"/>
</dbReference>
<dbReference type="InterPro" id="IPR012166">
    <property type="entry name" value="Uncharacterised_RocB"/>
</dbReference>
<keyword evidence="2" id="KW-0862">Zinc</keyword>
<gene>
    <name evidence="3" type="ORF">Rumeso_04782</name>
</gene>
<organism evidence="3 4">
    <name type="scientific">Rubellimicrobium mesophilum DSM 19309</name>
    <dbReference type="NCBI Taxonomy" id="442562"/>
    <lineage>
        <taxon>Bacteria</taxon>
        <taxon>Pseudomonadati</taxon>
        <taxon>Pseudomonadota</taxon>
        <taxon>Alphaproteobacteria</taxon>
        <taxon>Rhodobacterales</taxon>
        <taxon>Roseobacteraceae</taxon>
        <taxon>Rubellimicrobium</taxon>
    </lineage>
</organism>